<evidence type="ECO:0000256" key="5">
    <source>
        <dbReference type="ARBA" id="ARBA00022490"/>
    </source>
</evidence>
<feature type="region of interest" description="Disordered" evidence="13">
    <location>
        <begin position="834"/>
        <end position="1093"/>
    </location>
</feature>
<feature type="region of interest" description="Disordered" evidence="13">
    <location>
        <begin position="1"/>
        <end position="197"/>
    </location>
</feature>
<dbReference type="KEGG" id="psq:PUNSTDRAFT_56214"/>
<evidence type="ECO:0000256" key="7">
    <source>
        <dbReference type="ARBA" id="ARBA00022801"/>
    </source>
</evidence>
<evidence type="ECO:0000259" key="14">
    <source>
        <dbReference type="Pfam" id="PF03416"/>
    </source>
</evidence>
<keyword evidence="8" id="KW-0788">Thiol protease</keyword>
<feature type="compositionally biased region" description="Low complexity" evidence="13">
    <location>
        <begin position="101"/>
        <end position="114"/>
    </location>
</feature>
<dbReference type="GO" id="GO:0000045">
    <property type="term" value="P:autophagosome assembly"/>
    <property type="evidence" value="ECO:0007669"/>
    <property type="project" value="TreeGrafter"/>
</dbReference>
<dbReference type="OMA" id="DYATYVQ"/>
<keyword evidence="9" id="KW-0653">Protein transport</keyword>
<protein>
    <recommendedName>
        <fullName evidence="12">Autophagy-related protein 4</fullName>
    </recommendedName>
</protein>
<keyword evidence="10" id="KW-0072">Autophagy</keyword>
<organism evidence="15 16">
    <name type="scientific">Punctularia strigosozonata (strain HHB-11173)</name>
    <name type="common">White-rot fungus</name>
    <dbReference type="NCBI Taxonomy" id="741275"/>
    <lineage>
        <taxon>Eukaryota</taxon>
        <taxon>Fungi</taxon>
        <taxon>Dikarya</taxon>
        <taxon>Basidiomycota</taxon>
        <taxon>Agaricomycotina</taxon>
        <taxon>Agaricomycetes</taxon>
        <taxon>Corticiales</taxon>
        <taxon>Punctulariaceae</taxon>
        <taxon>Punctularia</taxon>
    </lineage>
</organism>
<feature type="domain" description="Peptidase C54 catalytic" evidence="14">
    <location>
        <begin position="369"/>
        <end position="817"/>
    </location>
</feature>
<dbReference type="GO" id="GO:0016485">
    <property type="term" value="P:protein processing"/>
    <property type="evidence" value="ECO:0007669"/>
    <property type="project" value="TreeGrafter"/>
</dbReference>
<feature type="compositionally biased region" description="Low complexity" evidence="13">
    <location>
        <begin position="51"/>
        <end position="74"/>
    </location>
</feature>
<evidence type="ECO:0000256" key="9">
    <source>
        <dbReference type="ARBA" id="ARBA00022927"/>
    </source>
</evidence>
<dbReference type="Pfam" id="PF03416">
    <property type="entry name" value="Peptidase_C54"/>
    <property type="match status" value="1"/>
</dbReference>
<evidence type="ECO:0000256" key="10">
    <source>
        <dbReference type="ARBA" id="ARBA00023006"/>
    </source>
</evidence>
<dbReference type="GeneID" id="18884091"/>
<reference evidence="16" key="1">
    <citation type="journal article" date="2012" name="Science">
        <title>The Paleozoic origin of enzymatic lignin decomposition reconstructed from 31 fungal genomes.</title>
        <authorList>
            <person name="Floudas D."/>
            <person name="Binder M."/>
            <person name="Riley R."/>
            <person name="Barry K."/>
            <person name="Blanchette R.A."/>
            <person name="Henrissat B."/>
            <person name="Martinez A.T."/>
            <person name="Otillar R."/>
            <person name="Spatafora J.W."/>
            <person name="Yadav J.S."/>
            <person name="Aerts A."/>
            <person name="Benoit I."/>
            <person name="Boyd A."/>
            <person name="Carlson A."/>
            <person name="Copeland A."/>
            <person name="Coutinho P.M."/>
            <person name="de Vries R.P."/>
            <person name="Ferreira P."/>
            <person name="Findley K."/>
            <person name="Foster B."/>
            <person name="Gaskell J."/>
            <person name="Glotzer D."/>
            <person name="Gorecki P."/>
            <person name="Heitman J."/>
            <person name="Hesse C."/>
            <person name="Hori C."/>
            <person name="Igarashi K."/>
            <person name="Jurgens J.A."/>
            <person name="Kallen N."/>
            <person name="Kersten P."/>
            <person name="Kohler A."/>
            <person name="Kuees U."/>
            <person name="Kumar T.K.A."/>
            <person name="Kuo A."/>
            <person name="LaButti K."/>
            <person name="Larrondo L.F."/>
            <person name="Lindquist E."/>
            <person name="Ling A."/>
            <person name="Lombard V."/>
            <person name="Lucas S."/>
            <person name="Lundell T."/>
            <person name="Martin R."/>
            <person name="McLaughlin D.J."/>
            <person name="Morgenstern I."/>
            <person name="Morin E."/>
            <person name="Murat C."/>
            <person name="Nagy L.G."/>
            <person name="Nolan M."/>
            <person name="Ohm R.A."/>
            <person name="Patyshakuliyeva A."/>
            <person name="Rokas A."/>
            <person name="Ruiz-Duenas F.J."/>
            <person name="Sabat G."/>
            <person name="Salamov A."/>
            <person name="Samejima M."/>
            <person name="Schmutz J."/>
            <person name="Slot J.C."/>
            <person name="St John F."/>
            <person name="Stenlid J."/>
            <person name="Sun H."/>
            <person name="Sun S."/>
            <person name="Syed K."/>
            <person name="Tsang A."/>
            <person name="Wiebenga A."/>
            <person name="Young D."/>
            <person name="Pisabarro A."/>
            <person name="Eastwood D.C."/>
            <person name="Martin F."/>
            <person name="Cullen D."/>
            <person name="Grigoriev I.V."/>
            <person name="Hibbett D.S."/>
        </authorList>
    </citation>
    <scope>NUCLEOTIDE SEQUENCE [LARGE SCALE GENOMIC DNA]</scope>
    <source>
        <strain evidence="16">HHB-11173 SS5</strain>
    </source>
</reference>
<feature type="region of interest" description="Disordered" evidence="13">
    <location>
        <begin position="717"/>
        <end position="748"/>
    </location>
</feature>
<evidence type="ECO:0000256" key="4">
    <source>
        <dbReference type="ARBA" id="ARBA00022448"/>
    </source>
</evidence>
<evidence type="ECO:0000256" key="6">
    <source>
        <dbReference type="ARBA" id="ARBA00022670"/>
    </source>
</evidence>
<dbReference type="GO" id="GO:0004197">
    <property type="term" value="F:cysteine-type endopeptidase activity"/>
    <property type="evidence" value="ECO:0007669"/>
    <property type="project" value="TreeGrafter"/>
</dbReference>
<feature type="compositionally biased region" description="Acidic residues" evidence="13">
    <location>
        <begin position="960"/>
        <end position="972"/>
    </location>
</feature>
<keyword evidence="6" id="KW-0645">Protease</keyword>
<evidence type="ECO:0000256" key="8">
    <source>
        <dbReference type="ARBA" id="ARBA00022807"/>
    </source>
</evidence>
<dbReference type="Proteomes" id="UP000054196">
    <property type="component" value="Unassembled WGS sequence"/>
</dbReference>
<feature type="compositionally biased region" description="Pro residues" evidence="13">
    <location>
        <begin position="132"/>
        <end position="143"/>
    </location>
</feature>
<feature type="region of interest" description="Disordered" evidence="13">
    <location>
        <begin position="235"/>
        <end position="254"/>
    </location>
</feature>
<feature type="compositionally biased region" description="Low complexity" evidence="13">
    <location>
        <begin position="175"/>
        <end position="188"/>
    </location>
</feature>
<proteinExistence type="inferred from homology"/>
<evidence type="ECO:0000313" key="16">
    <source>
        <dbReference type="Proteomes" id="UP000054196"/>
    </source>
</evidence>
<dbReference type="InterPro" id="IPR046792">
    <property type="entry name" value="Peptidase_C54_cat"/>
</dbReference>
<feature type="region of interest" description="Disordered" evidence="13">
    <location>
        <begin position="297"/>
        <end position="358"/>
    </location>
</feature>
<feature type="compositionally biased region" description="Basic and acidic residues" evidence="13">
    <location>
        <begin position="950"/>
        <end position="959"/>
    </location>
</feature>
<accession>R7S2K6</accession>
<keyword evidence="7" id="KW-0378">Hydrolase</keyword>
<dbReference type="PANTHER" id="PTHR22624:SF49">
    <property type="entry name" value="CYSTEINE PROTEASE"/>
    <property type="match status" value="1"/>
</dbReference>
<evidence type="ECO:0000256" key="1">
    <source>
        <dbReference type="ARBA" id="ARBA00004329"/>
    </source>
</evidence>
<feature type="compositionally biased region" description="Basic residues" evidence="13">
    <location>
        <begin position="1016"/>
        <end position="1025"/>
    </location>
</feature>
<feature type="compositionally biased region" description="Acidic residues" evidence="13">
    <location>
        <begin position="854"/>
        <end position="882"/>
    </location>
</feature>
<feature type="compositionally biased region" description="Pro residues" evidence="13">
    <location>
        <begin position="297"/>
        <end position="312"/>
    </location>
</feature>
<feature type="region of interest" description="Disordered" evidence="13">
    <location>
        <begin position="403"/>
        <end position="422"/>
    </location>
</feature>
<feature type="compositionally biased region" description="Low complexity" evidence="13">
    <location>
        <begin position="322"/>
        <end position="345"/>
    </location>
</feature>
<dbReference type="GO" id="GO:0019786">
    <property type="term" value="F:protein-phosphatidylethanolamide deconjugating activity"/>
    <property type="evidence" value="ECO:0007669"/>
    <property type="project" value="InterPro"/>
</dbReference>
<dbReference type="GO" id="GO:0035973">
    <property type="term" value="P:aggrephagy"/>
    <property type="evidence" value="ECO:0007669"/>
    <property type="project" value="TreeGrafter"/>
</dbReference>
<comment type="subcellular location">
    <subcellularLocation>
        <location evidence="2">Cytoplasm</location>
    </subcellularLocation>
    <subcellularLocation>
        <location evidence="1">Preautophagosomal structure</location>
    </subcellularLocation>
</comment>
<comment type="catalytic activity">
    <reaction evidence="11">
        <text>[protein]-C-terminal L-amino acid-glycyl-phosphatidylethanolamide + H2O = [protein]-C-terminal L-amino acid-glycine + a 1,2-diacyl-sn-glycero-3-phosphoethanolamine</text>
        <dbReference type="Rhea" id="RHEA:67548"/>
        <dbReference type="Rhea" id="RHEA-COMP:17323"/>
        <dbReference type="Rhea" id="RHEA-COMP:17324"/>
        <dbReference type="ChEBI" id="CHEBI:15377"/>
        <dbReference type="ChEBI" id="CHEBI:64612"/>
        <dbReference type="ChEBI" id="CHEBI:172940"/>
        <dbReference type="ChEBI" id="CHEBI:172941"/>
    </reaction>
    <physiologicalReaction direction="left-to-right" evidence="11">
        <dbReference type="Rhea" id="RHEA:67549"/>
    </physiologicalReaction>
</comment>
<feature type="compositionally biased region" description="Low complexity" evidence="13">
    <location>
        <begin position="410"/>
        <end position="422"/>
    </location>
</feature>
<feature type="compositionally biased region" description="Polar residues" evidence="13">
    <location>
        <begin position="987"/>
        <end position="1000"/>
    </location>
</feature>
<feature type="compositionally biased region" description="Low complexity" evidence="13">
    <location>
        <begin position="719"/>
        <end position="748"/>
    </location>
</feature>
<evidence type="ECO:0000256" key="2">
    <source>
        <dbReference type="ARBA" id="ARBA00004496"/>
    </source>
</evidence>
<evidence type="ECO:0000256" key="12">
    <source>
        <dbReference type="ARBA" id="ARBA00030240"/>
    </source>
</evidence>
<dbReference type="eggNOG" id="KOG2674">
    <property type="taxonomic scope" value="Eukaryota"/>
</dbReference>
<dbReference type="InterPro" id="IPR038765">
    <property type="entry name" value="Papain-like_cys_pep_sf"/>
</dbReference>
<dbReference type="SUPFAM" id="SSF54001">
    <property type="entry name" value="Cysteine proteinases"/>
    <property type="match status" value="2"/>
</dbReference>
<dbReference type="PANTHER" id="PTHR22624">
    <property type="entry name" value="CYSTEINE PROTEASE ATG4"/>
    <property type="match status" value="1"/>
</dbReference>
<dbReference type="GO" id="GO:0000423">
    <property type="term" value="P:mitophagy"/>
    <property type="evidence" value="ECO:0007669"/>
    <property type="project" value="TreeGrafter"/>
</dbReference>
<dbReference type="RefSeq" id="XP_007389312.1">
    <property type="nucleotide sequence ID" value="XM_007389250.1"/>
</dbReference>
<dbReference type="HOGENOM" id="CLU_005225_0_0_1"/>
<keyword evidence="16" id="KW-1185">Reference proteome</keyword>
<dbReference type="OrthoDB" id="2960936at2759"/>
<feature type="compositionally biased region" description="Basic residues" evidence="13">
    <location>
        <begin position="676"/>
        <end position="689"/>
    </location>
</feature>
<evidence type="ECO:0000256" key="3">
    <source>
        <dbReference type="ARBA" id="ARBA00010958"/>
    </source>
</evidence>
<evidence type="ECO:0000256" key="13">
    <source>
        <dbReference type="SAM" id="MobiDB-lite"/>
    </source>
</evidence>
<evidence type="ECO:0000313" key="15">
    <source>
        <dbReference type="EMBL" id="EIN03481.1"/>
    </source>
</evidence>
<keyword evidence="5" id="KW-0963">Cytoplasm</keyword>
<comment type="similarity">
    <text evidence="3">Belongs to the peptidase C54 family.</text>
</comment>
<feature type="compositionally biased region" description="Acidic residues" evidence="13">
    <location>
        <begin position="1043"/>
        <end position="1053"/>
    </location>
</feature>
<evidence type="ECO:0000256" key="11">
    <source>
        <dbReference type="ARBA" id="ARBA00029362"/>
    </source>
</evidence>
<keyword evidence="4" id="KW-0813">Transport</keyword>
<dbReference type="GO" id="GO:0034727">
    <property type="term" value="P:piecemeal microautophagy of the nucleus"/>
    <property type="evidence" value="ECO:0007669"/>
    <property type="project" value="TreeGrafter"/>
</dbReference>
<sequence>MSTAKHNRGAGSGSSENKAPTKLPKFLQKAQSVAIAGRDRSKSVSQLEAQAAASPTPTASSSSSSTIPETPKTSRSSRFIRPRTTHPAQDDIGTASPQPRPSSSSITTAPSLSTAMDPTDFDAETPVIVEPASPPPPPHPSLAPPSSTAQSIPIPRPRTRSERVYLPGGSVSDSAAPPTTTPHYATSTLASPSRTSGGGITDLSTRLSGWFNHTFSSSTTDLTLPGIIAQSVSASNYHSNSPASPTSGRKTNPLLTAAKHGKGHLDKAMRYLLDSDATPDRCTDPIWLLGVKHPGYEPPPPLPAAPSTPPPAGGRRTSGDGRSPTFRATASTSTTASSSPSSFVSIPPPVSASGSKAKNDPAALWPPVFYADFTSRVWVTYRSHFQPIRDTTLSALESDFGEQAQSANTSGNSVVSGSPSSGRRWWGGEKGWTSDAGWGCMLRTGQSLLANALLHLHLGRDWRRPSYPQPTAAYASYVQLLTWFFDSPSPLCPFSVHRMALAGKELGKDVGQWFGPSTAAGAIKTLVHAFPGGGLGVAVAVDGVVYETDVFSASHSPDSRRHHRTSTWGDRGVLILIGIRLGLDGVNPIYYDTIKELYTWPQSVGIAGGRPSSSYYFVGSQADSLFYLDPHHARPAIPLRPPPPMSPPNELAETSFDRAGTAALGDDSDRDTSRVGRSKKDKGHKHSHSHSPSVRAAKSHSAFYARAPVSASPLTHTFSSASGSSASSSSHGHARWRSSAPDSPSSFLSVSDLEPVVGGPGFEELDPVQRHYVQAYSAAELRTFHCERVRKMPLSGLDPSMLIGFLCRDEEEWRDLRARIANMAKKFKPIFAVQDEPPNWPSDSDFGVGLESVSEPDIDLPSDDDEEIVKDNEGEGEDEFFDAGEAAAEAVARSPSTSPDPDEGSRKGGSRKGVGSEVDTEEDVEAPITPGPNRSSFDPAFTAAVKVNVKGKDRAHEGEEQGDGDDIEDDWVDPVPMTPPAAVQAPPMSSRTPSEASSAGMSVDEGEERDKDRDKPKKKKKKAKKAPPPPQPQQYFAFPASAEGDEEGEEGADPAEVPPKRRVPQMRTAKARDGGRTQSGGVRAIPTEDGDDF</sequence>
<dbReference type="GO" id="GO:0015031">
    <property type="term" value="P:protein transport"/>
    <property type="evidence" value="ECO:0007669"/>
    <property type="project" value="UniProtKB-KW"/>
</dbReference>
<feature type="region of interest" description="Disordered" evidence="13">
    <location>
        <begin position="661"/>
        <end position="698"/>
    </location>
</feature>
<dbReference type="GO" id="GO:0000407">
    <property type="term" value="C:phagophore assembly site"/>
    <property type="evidence" value="ECO:0007669"/>
    <property type="project" value="UniProtKB-SubCell"/>
</dbReference>
<name>R7S2K6_PUNST</name>
<gene>
    <name evidence="15" type="ORF">PUNSTDRAFT_56214</name>
</gene>
<dbReference type="AlphaFoldDB" id="R7S2K6"/>
<dbReference type="EMBL" id="JH687563">
    <property type="protein sequence ID" value="EIN03481.1"/>
    <property type="molecule type" value="Genomic_DNA"/>
</dbReference>
<dbReference type="InterPro" id="IPR005078">
    <property type="entry name" value="Peptidase_C54"/>
</dbReference>